<evidence type="ECO:0000313" key="2">
    <source>
        <dbReference type="Proteomes" id="UP000886595"/>
    </source>
</evidence>
<gene>
    <name evidence="1" type="ORF">Bca52824_057000</name>
</gene>
<reference evidence="1 2" key="1">
    <citation type="submission" date="2020-02" db="EMBL/GenBank/DDBJ databases">
        <authorList>
            <person name="Ma Q."/>
            <person name="Huang Y."/>
            <person name="Song X."/>
            <person name="Pei D."/>
        </authorList>
    </citation>
    <scope>NUCLEOTIDE SEQUENCE [LARGE SCALE GENOMIC DNA]</scope>
    <source>
        <strain evidence="1">Sxm20200214</strain>
        <tissue evidence="1">Leaf</tissue>
    </source>
</reference>
<proteinExistence type="predicted"/>
<dbReference type="EMBL" id="JAAMPC010000012">
    <property type="protein sequence ID" value="KAG2274445.1"/>
    <property type="molecule type" value="Genomic_DNA"/>
</dbReference>
<sequence>MECGGETSIEIENENLRKSIESGQIFIGLFSEFDVLVNVDSTQSLDSSDANPKVVDFISHNLFETEPR</sequence>
<comment type="caution">
    <text evidence="1">The sequence shown here is derived from an EMBL/GenBank/DDBJ whole genome shotgun (WGS) entry which is preliminary data.</text>
</comment>
<protein>
    <submittedName>
        <fullName evidence="1">Uncharacterized protein</fullName>
    </submittedName>
</protein>
<name>A0A8X7QPU6_BRACI</name>
<dbReference type="Proteomes" id="UP000886595">
    <property type="component" value="Unassembled WGS sequence"/>
</dbReference>
<keyword evidence="2" id="KW-1185">Reference proteome</keyword>
<accession>A0A8X7QPU6</accession>
<dbReference type="AlphaFoldDB" id="A0A8X7QPU6"/>
<evidence type="ECO:0000313" key="1">
    <source>
        <dbReference type="EMBL" id="KAG2274445.1"/>
    </source>
</evidence>
<organism evidence="1 2">
    <name type="scientific">Brassica carinata</name>
    <name type="common">Ethiopian mustard</name>
    <name type="synonym">Abyssinian cabbage</name>
    <dbReference type="NCBI Taxonomy" id="52824"/>
    <lineage>
        <taxon>Eukaryota</taxon>
        <taxon>Viridiplantae</taxon>
        <taxon>Streptophyta</taxon>
        <taxon>Embryophyta</taxon>
        <taxon>Tracheophyta</taxon>
        <taxon>Spermatophyta</taxon>
        <taxon>Magnoliopsida</taxon>
        <taxon>eudicotyledons</taxon>
        <taxon>Gunneridae</taxon>
        <taxon>Pentapetalae</taxon>
        <taxon>rosids</taxon>
        <taxon>malvids</taxon>
        <taxon>Brassicales</taxon>
        <taxon>Brassicaceae</taxon>
        <taxon>Brassiceae</taxon>
        <taxon>Brassica</taxon>
    </lineage>
</organism>